<proteinExistence type="predicted"/>
<evidence type="ECO:0000313" key="2">
    <source>
        <dbReference type="Proteomes" id="UP001231649"/>
    </source>
</evidence>
<dbReference type="Proteomes" id="UP001231649">
    <property type="component" value="Chromosome 16"/>
</dbReference>
<dbReference type="EMBL" id="CM056792">
    <property type="protein sequence ID" value="KAJ8722257.1"/>
    <property type="molecule type" value="Genomic_DNA"/>
</dbReference>
<name>A0ACC2QRG8_9NEOP</name>
<reference evidence="1" key="1">
    <citation type="submission" date="2023-03" db="EMBL/GenBank/DDBJ databases">
        <title>Chromosome-level genomes of two armyworms, Mythimna separata and Mythimna loreyi, provide insights into the biosynthesis and reception of sex pheromones.</title>
        <authorList>
            <person name="Zhao H."/>
        </authorList>
    </citation>
    <scope>NUCLEOTIDE SEQUENCE</scope>
    <source>
        <strain evidence="1">BeijingLab</strain>
    </source>
</reference>
<keyword evidence="2" id="KW-1185">Reference proteome</keyword>
<sequence>MKRRGGNYERRLEQIYMKYLLPYDTLSHQERQEIMHRVKIAWNKKNQKLLDRAMNPLYRQKRMLGLMDSSDDEAEEEDTKFALKTAEDCILKGPLMQHTKTTDPIEEVYFAPPSWLDCLWKVFKEAQESCEPTMFSNEHLLYNIGCDKEPVLDIVKRALPLYDQMVREEVFNRQLLHERGLPIVQELLSAREQEPSSSYRVRPQEECDYCRACVVPVQEPGPSGMQFKKNYPDFIPNNDDCTNSSGSQTFIFDIRKIPNKKMPIAGSSSSRDKQVAVTEKPQENEGSKTKDVEMGNKQTAADSQLHNTPSKPNTTSSST</sequence>
<accession>A0ACC2QRG8</accession>
<protein>
    <submittedName>
        <fullName evidence="1">Uncharacterized protein</fullName>
    </submittedName>
</protein>
<gene>
    <name evidence="1" type="ORF">PYW08_004659</name>
</gene>
<comment type="caution">
    <text evidence="1">The sequence shown here is derived from an EMBL/GenBank/DDBJ whole genome shotgun (WGS) entry which is preliminary data.</text>
</comment>
<organism evidence="1 2">
    <name type="scientific">Mythimna loreyi</name>
    <dbReference type="NCBI Taxonomy" id="667449"/>
    <lineage>
        <taxon>Eukaryota</taxon>
        <taxon>Metazoa</taxon>
        <taxon>Ecdysozoa</taxon>
        <taxon>Arthropoda</taxon>
        <taxon>Hexapoda</taxon>
        <taxon>Insecta</taxon>
        <taxon>Pterygota</taxon>
        <taxon>Neoptera</taxon>
        <taxon>Endopterygota</taxon>
        <taxon>Lepidoptera</taxon>
        <taxon>Glossata</taxon>
        <taxon>Ditrysia</taxon>
        <taxon>Noctuoidea</taxon>
        <taxon>Noctuidae</taxon>
        <taxon>Noctuinae</taxon>
        <taxon>Hadenini</taxon>
        <taxon>Mythimna</taxon>
    </lineage>
</organism>
<evidence type="ECO:0000313" key="1">
    <source>
        <dbReference type="EMBL" id="KAJ8722257.1"/>
    </source>
</evidence>